<feature type="domain" description="Gfo/Idh/MocA-like oxidoreductase N-terminal" evidence="1">
    <location>
        <begin position="2"/>
        <end position="120"/>
    </location>
</feature>
<dbReference type="Pfam" id="PF22725">
    <property type="entry name" value="GFO_IDH_MocA_C3"/>
    <property type="match status" value="1"/>
</dbReference>
<dbReference type="Gene3D" id="3.30.360.10">
    <property type="entry name" value="Dihydrodipicolinate Reductase, domain 2"/>
    <property type="match status" value="1"/>
</dbReference>
<dbReference type="SUPFAM" id="SSF55347">
    <property type="entry name" value="Glyceraldehyde-3-phosphate dehydrogenase-like, C-terminal domain"/>
    <property type="match status" value="1"/>
</dbReference>
<proteinExistence type="predicted"/>
<name>A0A7Z2T7U0_9VIBR</name>
<dbReference type="Proteomes" id="UP000464262">
    <property type="component" value="Chromosome 2"/>
</dbReference>
<dbReference type="Pfam" id="PF01408">
    <property type="entry name" value="GFO_IDH_MocA"/>
    <property type="match status" value="1"/>
</dbReference>
<dbReference type="SUPFAM" id="SSF51735">
    <property type="entry name" value="NAD(P)-binding Rossmann-fold domains"/>
    <property type="match status" value="1"/>
</dbReference>
<feature type="domain" description="GFO/IDH/MocA-like oxidoreductase" evidence="2">
    <location>
        <begin position="137"/>
        <end position="247"/>
    </location>
</feature>
<dbReference type="RefSeq" id="WP_164650863.1">
    <property type="nucleotide sequence ID" value="NZ_CP047476.1"/>
</dbReference>
<dbReference type="Gene3D" id="3.40.50.720">
    <property type="entry name" value="NAD(P)-binding Rossmann-like Domain"/>
    <property type="match status" value="1"/>
</dbReference>
<dbReference type="KEGG" id="vas:GT360_20955"/>
<sequence>MIRLAVIGTNWITDQFVAAALKTGEYALTAVYSRDLSNAQAFGEKYQVEHYFDDLSSLATSDVMDAVYIASPNSLHGPQAIQMMQAGKHVIVEKPMASNYALAKKMYEVAKDNSVVLFEAFMSPHTPNFKVVQQAIKEIGAIRLAHISYCQYSSRYQKYLDGEQPNTFNPAFSNGSIMDIGFYCVGAAVELFGAPVSIQASAHKLGSGVDSSGNVILSYPDFNVTLSHSKTSNSALPSEIQGEAGSVLVEMISYGESVTRINRDGKREDLTVEQDKNPMLYEAIQFARQVNEQFIDEHCQTRSLEVARVITEIRQQTGIVFPADVE</sequence>
<dbReference type="PANTHER" id="PTHR43054">
    <property type="match status" value="1"/>
</dbReference>
<organism evidence="3 4">
    <name type="scientific">Vibrio astriarenae</name>
    <dbReference type="NCBI Taxonomy" id="1481923"/>
    <lineage>
        <taxon>Bacteria</taxon>
        <taxon>Pseudomonadati</taxon>
        <taxon>Pseudomonadota</taxon>
        <taxon>Gammaproteobacteria</taxon>
        <taxon>Vibrionales</taxon>
        <taxon>Vibrionaceae</taxon>
        <taxon>Vibrio</taxon>
    </lineage>
</organism>
<dbReference type="AlphaFoldDB" id="A0A7Z2T7U0"/>
<evidence type="ECO:0000313" key="3">
    <source>
        <dbReference type="EMBL" id="QIA65968.1"/>
    </source>
</evidence>
<dbReference type="GO" id="GO:0000166">
    <property type="term" value="F:nucleotide binding"/>
    <property type="evidence" value="ECO:0007669"/>
    <property type="project" value="InterPro"/>
</dbReference>
<dbReference type="InterPro" id="IPR036291">
    <property type="entry name" value="NAD(P)-bd_dom_sf"/>
</dbReference>
<keyword evidence="4" id="KW-1185">Reference proteome</keyword>
<reference evidence="3 4" key="1">
    <citation type="submission" date="2020-01" db="EMBL/GenBank/DDBJ databases">
        <title>Whole genome and functional gene identification of agarase of Vibrio HN897.</title>
        <authorList>
            <person name="Liu Y."/>
            <person name="Zhao Z."/>
        </authorList>
    </citation>
    <scope>NUCLEOTIDE SEQUENCE [LARGE SCALE GENOMIC DNA]</scope>
    <source>
        <strain evidence="3 4">HN897</strain>
    </source>
</reference>
<dbReference type="EMBL" id="CP047476">
    <property type="protein sequence ID" value="QIA65968.1"/>
    <property type="molecule type" value="Genomic_DNA"/>
</dbReference>
<dbReference type="PANTHER" id="PTHR43054:SF1">
    <property type="entry name" value="SCYLLO-INOSITOL 2-DEHYDROGENASE (NADP(+)) IOLU"/>
    <property type="match status" value="1"/>
</dbReference>
<accession>A0A7Z2T7U0</accession>
<dbReference type="InterPro" id="IPR055170">
    <property type="entry name" value="GFO_IDH_MocA-like_dom"/>
</dbReference>
<evidence type="ECO:0000313" key="4">
    <source>
        <dbReference type="Proteomes" id="UP000464262"/>
    </source>
</evidence>
<evidence type="ECO:0000259" key="1">
    <source>
        <dbReference type="Pfam" id="PF01408"/>
    </source>
</evidence>
<evidence type="ECO:0000259" key="2">
    <source>
        <dbReference type="Pfam" id="PF22725"/>
    </source>
</evidence>
<gene>
    <name evidence="3" type="ORF">GT360_20955</name>
</gene>
<dbReference type="InterPro" id="IPR000683">
    <property type="entry name" value="Gfo/Idh/MocA-like_OxRdtase_N"/>
</dbReference>
<protein>
    <submittedName>
        <fullName evidence="3">Gfo/Idh/MocA family oxidoreductase</fullName>
    </submittedName>
</protein>